<accession>A0ABV3DN26</accession>
<evidence type="ECO:0000313" key="2">
    <source>
        <dbReference type="EMBL" id="MEU8137160.1"/>
    </source>
</evidence>
<dbReference type="Proteomes" id="UP001551482">
    <property type="component" value="Unassembled WGS sequence"/>
</dbReference>
<keyword evidence="3" id="KW-1185">Reference proteome</keyword>
<name>A0ABV3DN26_9ACTN</name>
<gene>
    <name evidence="2" type="ORF">AB0C36_27040</name>
</gene>
<organism evidence="2 3">
    <name type="scientific">Streptodolium elevatio</name>
    <dbReference type="NCBI Taxonomy" id="3157996"/>
    <lineage>
        <taxon>Bacteria</taxon>
        <taxon>Bacillati</taxon>
        <taxon>Actinomycetota</taxon>
        <taxon>Actinomycetes</taxon>
        <taxon>Kitasatosporales</taxon>
        <taxon>Streptomycetaceae</taxon>
        <taxon>Streptodolium</taxon>
    </lineage>
</organism>
<feature type="region of interest" description="Disordered" evidence="1">
    <location>
        <begin position="1"/>
        <end position="40"/>
    </location>
</feature>
<dbReference type="RefSeq" id="WP_358358651.1">
    <property type="nucleotide sequence ID" value="NZ_JBEZFP010000081.1"/>
</dbReference>
<evidence type="ECO:0000256" key="1">
    <source>
        <dbReference type="SAM" id="MobiDB-lite"/>
    </source>
</evidence>
<reference evidence="2 3" key="1">
    <citation type="submission" date="2024-06" db="EMBL/GenBank/DDBJ databases">
        <title>The Natural Products Discovery Center: Release of the First 8490 Sequenced Strains for Exploring Actinobacteria Biosynthetic Diversity.</title>
        <authorList>
            <person name="Kalkreuter E."/>
            <person name="Kautsar S.A."/>
            <person name="Yang D."/>
            <person name="Bader C.D."/>
            <person name="Teijaro C.N."/>
            <person name="Fluegel L."/>
            <person name="Davis C.M."/>
            <person name="Simpson J.R."/>
            <person name="Lauterbach L."/>
            <person name="Steele A.D."/>
            <person name="Gui C."/>
            <person name="Meng S."/>
            <person name="Li G."/>
            <person name="Viehrig K."/>
            <person name="Ye F."/>
            <person name="Su P."/>
            <person name="Kiefer A.F."/>
            <person name="Nichols A."/>
            <person name="Cepeda A.J."/>
            <person name="Yan W."/>
            <person name="Fan B."/>
            <person name="Jiang Y."/>
            <person name="Adhikari A."/>
            <person name="Zheng C.-J."/>
            <person name="Schuster L."/>
            <person name="Cowan T.M."/>
            <person name="Smanski M.J."/>
            <person name="Chevrette M.G."/>
            <person name="De Carvalho L.P.S."/>
            <person name="Shen B."/>
        </authorList>
    </citation>
    <scope>NUCLEOTIDE SEQUENCE [LARGE SCALE GENOMIC DNA]</scope>
    <source>
        <strain evidence="2 3">NPDC048946</strain>
    </source>
</reference>
<sequence>MGTRGKPNTNEERGNESDGQSPTIGGGNTGTRRKPKEDDK</sequence>
<proteinExistence type="predicted"/>
<dbReference type="EMBL" id="JBEZFP010000081">
    <property type="protein sequence ID" value="MEU8137160.1"/>
    <property type="molecule type" value="Genomic_DNA"/>
</dbReference>
<comment type="caution">
    <text evidence="2">The sequence shown here is derived from an EMBL/GenBank/DDBJ whole genome shotgun (WGS) entry which is preliminary data.</text>
</comment>
<protein>
    <submittedName>
        <fullName evidence="2">Uncharacterized protein</fullName>
    </submittedName>
</protein>
<evidence type="ECO:0000313" key="3">
    <source>
        <dbReference type="Proteomes" id="UP001551482"/>
    </source>
</evidence>